<keyword evidence="12" id="KW-1185">Reference proteome</keyword>
<dbReference type="PANTHER" id="PTHR22601">
    <property type="entry name" value="ISP4 LIKE PROTEIN"/>
    <property type="match status" value="1"/>
</dbReference>
<name>A0ABR1V1P8_9PEZI</name>
<dbReference type="NCBIfam" id="TIGR00728">
    <property type="entry name" value="OPT_sfam"/>
    <property type="match status" value="2"/>
</dbReference>
<keyword evidence="6" id="KW-0653">Protein transport</keyword>
<evidence type="ECO:0000256" key="7">
    <source>
        <dbReference type="ARBA" id="ARBA00022989"/>
    </source>
</evidence>
<comment type="subcellular location">
    <subcellularLocation>
        <location evidence="1">Membrane</location>
        <topology evidence="1">Multi-pass membrane protein</topology>
    </subcellularLocation>
</comment>
<evidence type="ECO:0000313" key="12">
    <source>
        <dbReference type="Proteomes" id="UP001433268"/>
    </source>
</evidence>
<protein>
    <submittedName>
        <fullName evidence="11">Glutathione transporter 1</fullName>
    </submittedName>
</protein>
<keyword evidence="5" id="KW-0571">Peptide transport</keyword>
<feature type="transmembrane region" description="Helical" evidence="10">
    <location>
        <begin position="420"/>
        <end position="438"/>
    </location>
</feature>
<dbReference type="Pfam" id="PF03169">
    <property type="entry name" value="OPT"/>
    <property type="match status" value="2"/>
</dbReference>
<proteinExistence type="inferred from homology"/>
<keyword evidence="3" id="KW-0813">Transport</keyword>
<keyword evidence="8 10" id="KW-0472">Membrane</keyword>
<feature type="transmembrane region" description="Helical" evidence="10">
    <location>
        <begin position="102"/>
        <end position="125"/>
    </location>
</feature>
<reference evidence="11 12" key="1">
    <citation type="submission" date="2023-01" db="EMBL/GenBank/DDBJ databases">
        <title>Analysis of 21 Apiospora genomes using comparative genomics revels a genus with tremendous synthesis potential of carbohydrate active enzymes and secondary metabolites.</title>
        <authorList>
            <person name="Sorensen T."/>
        </authorList>
    </citation>
    <scope>NUCLEOTIDE SEQUENCE [LARGE SCALE GENOMIC DNA]</scope>
    <source>
        <strain evidence="11 12">CBS 114990</strain>
    </source>
</reference>
<gene>
    <name evidence="11" type="ORF">PG997_011860</name>
</gene>
<comment type="similarity">
    <text evidence="2">Belongs to the oligopeptide OPT transporter family.</text>
</comment>
<sequence>MEPEKIGRLSSENGGDRTPASDENKQAADLKTAHNLHTTQDIELEHGHLAELEVDLDRVLGEEEEGEYESDTSPSPRAWFLGIVFVFLGAGINQFFGLRYPGVKIVSLVSELLAFPLGVALAKILPVNRFNPDRHFNIKEHALVTIMSNVSFGFGSADSTNIIQAAKFYGFSLQPGFSVLVVLCCQLMGYGIAGLSIPWLVKPATMIWPGVLSNIALLSSLHSRANALADGWKITRIKFFMIVCAGAFVWYWFPGLIFTGLSYFSWICWIVPDNVAVNHVFGMVTGLGLFPLTFDWAMVAYNTNPLLSPHWAAVNVYDVAQVMTDGVFDQQKYAAYSPPYLPATFAFVYGISFASITSVLSHVYFFHWSEIKHAFKGTLRLDIHARLMRAYKQVPWYWWIGLVFAVAGMSIGMAEGYGTGLPWWGIILAIVIPAVYMVPCGMIQGVTNVDANQVNVLSEFIGGYLFQGKPLATMLFKILSTDVVGQALYFAQDMKLAHYLKIPSRSLFFAQGLATILGALTQTGVTLWMLGNVPEVCTADQPNGFSCPNGLTVYSSSVIWGLVGPARLYSAGRIYSGLNHFFWIGLLLPPLTWLVWKKTGSEFVRKINWPLIFVGTYNVPPATGINYSSWYIVNLVFNKLVYRRFRAWWTKYNYVMAAALDTGSRSRASSFSSRLRTGPTCSSRIGGEYGVEGDGGREGGALVADARGGVLWAA</sequence>
<evidence type="ECO:0000256" key="2">
    <source>
        <dbReference type="ARBA" id="ARBA00008807"/>
    </source>
</evidence>
<feature type="transmembrane region" description="Helical" evidence="10">
    <location>
        <begin position="177"/>
        <end position="201"/>
    </location>
</feature>
<organism evidence="11 12">
    <name type="scientific">Apiospora hydei</name>
    <dbReference type="NCBI Taxonomy" id="1337664"/>
    <lineage>
        <taxon>Eukaryota</taxon>
        <taxon>Fungi</taxon>
        <taxon>Dikarya</taxon>
        <taxon>Ascomycota</taxon>
        <taxon>Pezizomycotina</taxon>
        <taxon>Sordariomycetes</taxon>
        <taxon>Xylariomycetidae</taxon>
        <taxon>Amphisphaeriales</taxon>
        <taxon>Apiosporaceae</taxon>
        <taxon>Apiospora</taxon>
    </lineage>
</organism>
<feature type="region of interest" description="Disordered" evidence="9">
    <location>
        <begin position="1"/>
        <end position="26"/>
    </location>
</feature>
<evidence type="ECO:0000256" key="6">
    <source>
        <dbReference type="ARBA" id="ARBA00022927"/>
    </source>
</evidence>
<evidence type="ECO:0000256" key="4">
    <source>
        <dbReference type="ARBA" id="ARBA00022692"/>
    </source>
</evidence>
<dbReference type="InterPro" id="IPR004813">
    <property type="entry name" value="OPT"/>
</dbReference>
<keyword evidence="7 10" id="KW-1133">Transmembrane helix</keyword>
<dbReference type="InterPro" id="IPR004648">
    <property type="entry name" value="Oligpept_transpt"/>
</dbReference>
<evidence type="ECO:0000313" key="11">
    <source>
        <dbReference type="EMBL" id="KAK8065113.1"/>
    </source>
</evidence>
<evidence type="ECO:0000256" key="9">
    <source>
        <dbReference type="SAM" id="MobiDB-lite"/>
    </source>
</evidence>
<feature type="transmembrane region" description="Helical" evidence="10">
    <location>
        <begin position="551"/>
        <end position="570"/>
    </location>
</feature>
<comment type="caution">
    <text evidence="11">The sequence shown here is derived from an EMBL/GenBank/DDBJ whole genome shotgun (WGS) entry which is preliminary data.</text>
</comment>
<feature type="transmembrane region" description="Helical" evidence="10">
    <location>
        <begin position="78"/>
        <end position="96"/>
    </location>
</feature>
<evidence type="ECO:0000256" key="10">
    <source>
        <dbReference type="SAM" id="Phobius"/>
    </source>
</evidence>
<evidence type="ECO:0000256" key="8">
    <source>
        <dbReference type="ARBA" id="ARBA00023136"/>
    </source>
</evidence>
<dbReference type="EMBL" id="JAQQWN010000009">
    <property type="protein sequence ID" value="KAK8065113.1"/>
    <property type="molecule type" value="Genomic_DNA"/>
</dbReference>
<feature type="transmembrane region" description="Helical" evidence="10">
    <location>
        <begin position="346"/>
        <end position="366"/>
    </location>
</feature>
<evidence type="ECO:0000256" key="5">
    <source>
        <dbReference type="ARBA" id="ARBA00022856"/>
    </source>
</evidence>
<dbReference type="Proteomes" id="UP001433268">
    <property type="component" value="Unassembled WGS sequence"/>
</dbReference>
<accession>A0ABR1V1P8</accession>
<feature type="transmembrane region" description="Helical" evidence="10">
    <location>
        <begin position="239"/>
        <end position="264"/>
    </location>
</feature>
<dbReference type="RefSeq" id="XP_066661867.1">
    <property type="nucleotide sequence ID" value="XM_066816175.1"/>
</dbReference>
<feature type="transmembrane region" description="Helical" evidence="10">
    <location>
        <begin position="507"/>
        <end position="531"/>
    </location>
</feature>
<keyword evidence="4 10" id="KW-0812">Transmembrane</keyword>
<dbReference type="GeneID" id="92049235"/>
<evidence type="ECO:0000256" key="1">
    <source>
        <dbReference type="ARBA" id="ARBA00004141"/>
    </source>
</evidence>
<feature type="transmembrane region" description="Helical" evidence="10">
    <location>
        <begin position="577"/>
        <end position="596"/>
    </location>
</feature>
<evidence type="ECO:0000256" key="3">
    <source>
        <dbReference type="ARBA" id="ARBA00022448"/>
    </source>
</evidence>
<feature type="transmembrane region" description="Helical" evidence="10">
    <location>
        <begin position="396"/>
        <end position="414"/>
    </location>
</feature>